<comment type="caution">
    <text evidence="2">The sequence shown here is derived from an EMBL/GenBank/DDBJ whole genome shotgun (WGS) entry which is preliminary data.</text>
</comment>
<proteinExistence type="predicted"/>
<dbReference type="Pfam" id="PF11645">
    <property type="entry name" value="PDDEXK_5"/>
    <property type="match status" value="1"/>
</dbReference>
<dbReference type="Gene3D" id="3.40.1350.10">
    <property type="match status" value="1"/>
</dbReference>
<evidence type="ECO:0000313" key="2">
    <source>
        <dbReference type="EMBL" id="OGZ67621.1"/>
    </source>
</evidence>
<protein>
    <recommendedName>
        <fullName evidence="1">PD(D/E)XK endonuclease domain-containing protein</fullName>
    </recommendedName>
</protein>
<reference evidence="2 3" key="1">
    <citation type="journal article" date="2016" name="Nat. Commun.">
        <title>Thousands of microbial genomes shed light on interconnected biogeochemical processes in an aquifer system.</title>
        <authorList>
            <person name="Anantharaman K."/>
            <person name="Brown C.T."/>
            <person name="Hug L.A."/>
            <person name="Sharon I."/>
            <person name="Castelle C.J."/>
            <person name="Probst A.J."/>
            <person name="Thomas B.C."/>
            <person name="Singh A."/>
            <person name="Wilkins M.J."/>
            <person name="Karaoz U."/>
            <person name="Brodie E.L."/>
            <person name="Williams K.H."/>
            <person name="Hubbard S.S."/>
            <person name="Banfield J.F."/>
        </authorList>
    </citation>
    <scope>NUCLEOTIDE SEQUENCE [LARGE SCALE GENOMIC DNA]</scope>
</reference>
<name>A0A1G2HZH7_9BACT</name>
<dbReference type="GO" id="GO:0003676">
    <property type="term" value="F:nucleic acid binding"/>
    <property type="evidence" value="ECO:0007669"/>
    <property type="project" value="InterPro"/>
</dbReference>
<dbReference type="InterPro" id="IPR021671">
    <property type="entry name" value="PD(D/E)XK_Endonuc"/>
</dbReference>
<evidence type="ECO:0000259" key="1">
    <source>
        <dbReference type="Pfam" id="PF11645"/>
    </source>
</evidence>
<sequence length="124" mass="14133">MRTTQRKGDIAVSQAIARFTKMGYDVSLPITESASYDLIVDTGKKLKKVQVRYSSVREVALRRVHSNSNGYVVKKTKPNAYDWLYIFKITGEEYLIKECLANRNSIVPTLDYLIKIGESVVLKK</sequence>
<dbReference type="Proteomes" id="UP000176421">
    <property type="component" value="Unassembled WGS sequence"/>
</dbReference>
<evidence type="ECO:0000313" key="3">
    <source>
        <dbReference type="Proteomes" id="UP000176421"/>
    </source>
</evidence>
<accession>A0A1G2HZH7</accession>
<dbReference type="AlphaFoldDB" id="A0A1G2HZH7"/>
<dbReference type="EMBL" id="MHOS01000034">
    <property type="protein sequence ID" value="OGZ67621.1"/>
    <property type="molecule type" value="Genomic_DNA"/>
</dbReference>
<dbReference type="InterPro" id="IPR011856">
    <property type="entry name" value="tRNA_endonuc-like_dom_sf"/>
</dbReference>
<feature type="domain" description="PD(D/E)XK endonuclease" evidence="1">
    <location>
        <begin position="4"/>
        <end position="87"/>
    </location>
</feature>
<organism evidence="2 3">
    <name type="scientific">Candidatus Staskawiczbacteria bacterium RIFCSPHIGHO2_02_FULL_34_9</name>
    <dbReference type="NCBI Taxonomy" id="1802206"/>
    <lineage>
        <taxon>Bacteria</taxon>
        <taxon>Candidatus Staskawicziibacteriota</taxon>
    </lineage>
</organism>
<gene>
    <name evidence="2" type="ORF">A3D35_02535</name>
</gene>